<organism evidence="2 3">
    <name type="scientific">Metabacillus niabensis</name>
    <dbReference type="NCBI Taxonomy" id="324854"/>
    <lineage>
        <taxon>Bacteria</taxon>
        <taxon>Bacillati</taxon>
        <taxon>Bacillota</taxon>
        <taxon>Bacilli</taxon>
        <taxon>Bacillales</taxon>
        <taxon>Bacillaceae</taxon>
        <taxon>Metabacillus</taxon>
    </lineage>
</organism>
<dbReference type="RefSeq" id="WP_145581963.1">
    <property type="nucleotide sequence ID" value="NZ_CADEPK010000285.1"/>
</dbReference>
<protein>
    <submittedName>
        <fullName evidence="2">Uncharacterized protein</fullName>
    </submittedName>
</protein>
<name>A0ABT9Z800_9BACI</name>
<sequence length="139" mass="15426">MKKFLYGFGGLLIAAGIIGLINHISIAIKSVQAEQALYGGSIQFMMLQMISTFQPYFTCLIGGGFLIAITAFLEEYKKRSELTRQLLQALSNEKGHNHQEIKQAASNDANDVEQISVNASIAKIPDEVNEQDDRVYWQG</sequence>
<evidence type="ECO:0000256" key="1">
    <source>
        <dbReference type="SAM" id="Phobius"/>
    </source>
</evidence>
<keyword evidence="1" id="KW-0472">Membrane</keyword>
<gene>
    <name evidence="2" type="ORF">J2S02_004767</name>
</gene>
<feature type="transmembrane region" description="Helical" evidence="1">
    <location>
        <begin position="53"/>
        <end position="73"/>
    </location>
</feature>
<evidence type="ECO:0000313" key="2">
    <source>
        <dbReference type="EMBL" id="MDQ0228385.1"/>
    </source>
</evidence>
<dbReference type="EMBL" id="JAUSTZ010000020">
    <property type="protein sequence ID" value="MDQ0228385.1"/>
    <property type="molecule type" value="Genomic_DNA"/>
</dbReference>
<keyword evidence="1" id="KW-0812">Transmembrane</keyword>
<reference evidence="2 3" key="1">
    <citation type="submission" date="2023-07" db="EMBL/GenBank/DDBJ databases">
        <title>Genomic Encyclopedia of Type Strains, Phase IV (KMG-IV): sequencing the most valuable type-strain genomes for metagenomic binning, comparative biology and taxonomic classification.</title>
        <authorList>
            <person name="Goeker M."/>
        </authorList>
    </citation>
    <scope>NUCLEOTIDE SEQUENCE [LARGE SCALE GENOMIC DNA]</scope>
    <source>
        <strain evidence="2 3">DSM 17723</strain>
    </source>
</reference>
<dbReference type="Proteomes" id="UP001232245">
    <property type="component" value="Unassembled WGS sequence"/>
</dbReference>
<evidence type="ECO:0000313" key="3">
    <source>
        <dbReference type="Proteomes" id="UP001232245"/>
    </source>
</evidence>
<keyword evidence="3" id="KW-1185">Reference proteome</keyword>
<keyword evidence="1" id="KW-1133">Transmembrane helix</keyword>
<comment type="caution">
    <text evidence="2">The sequence shown here is derived from an EMBL/GenBank/DDBJ whole genome shotgun (WGS) entry which is preliminary data.</text>
</comment>
<proteinExistence type="predicted"/>
<accession>A0ABT9Z800</accession>